<comment type="caution">
    <text evidence="3">The sequence shown here is derived from an EMBL/GenBank/DDBJ whole genome shotgun (WGS) entry which is preliminary data.</text>
</comment>
<dbReference type="EMBL" id="BARU01030998">
    <property type="protein sequence ID" value="GAH69641.1"/>
    <property type="molecule type" value="Genomic_DNA"/>
</dbReference>
<keyword evidence="2" id="KW-0378">Hydrolase</keyword>
<dbReference type="InterPro" id="IPR001559">
    <property type="entry name" value="Phosphotriesterase"/>
</dbReference>
<organism evidence="3">
    <name type="scientific">marine sediment metagenome</name>
    <dbReference type="NCBI Taxonomy" id="412755"/>
    <lineage>
        <taxon>unclassified sequences</taxon>
        <taxon>metagenomes</taxon>
        <taxon>ecological metagenomes</taxon>
    </lineage>
</organism>
<evidence type="ECO:0000313" key="3">
    <source>
        <dbReference type="EMBL" id="GAH69641.1"/>
    </source>
</evidence>
<evidence type="ECO:0008006" key="4">
    <source>
        <dbReference type="Google" id="ProtNLM"/>
    </source>
</evidence>
<gene>
    <name evidence="3" type="ORF">S03H2_49089</name>
</gene>
<evidence type="ECO:0000256" key="2">
    <source>
        <dbReference type="ARBA" id="ARBA00022801"/>
    </source>
</evidence>
<dbReference type="InterPro" id="IPR032466">
    <property type="entry name" value="Metal_Hydrolase"/>
</dbReference>
<dbReference type="GO" id="GO:0008270">
    <property type="term" value="F:zinc ion binding"/>
    <property type="evidence" value="ECO:0007669"/>
    <property type="project" value="InterPro"/>
</dbReference>
<dbReference type="PANTHER" id="PTHR10819:SF3">
    <property type="entry name" value="PHOSPHOTRIESTERASE-RELATED PROTEIN"/>
    <property type="match status" value="1"/>
</dbReference>
<name>X1HHJ9_9ZZZZ</name>
<feature type="non-terminal residue" evidence="3">
    <location>
        <position position="1"/>
    </location>
</feature>
<evidence type="ECO:0000256" key="1">
    <source>
        <dbReference type="ARBA" id="ARBA00022723"/>
    </source>
</evidence>
<dbReference type="Pfam" id="PF02126">
    <property type="entry name" value="PTE"/>
    <property type="match status" value="1"/>
</dbReference>
<sequence length="253" mass="28151">ELSNIGLGRDPAALARISRATGLNVIMGSGYYLAVSHGPEMDAKTEEEITDEIVRDIMVGVGNSGIRSGIIGEIGCSWPLADNERKCLRAAARAQQLTGAALNVHPGQSEEAAMEIVKILDDAGADLTRTVIDHIDRAVRNPENRIKLAKTGCYLEYDLFGREGYYPIHHRIIDLPNDAQRINEITELINKGYLNQMLISQDIWNKAQRCAYGGWGYAHILRDTLPVMRVKGMTEEQIHTIMVENPRRLLTFI</sequence>
<dbReference type="PANTHER" id="PTHR10819">
    <property type="entry name" value="PHOSPHOTRIESTERASE-RELATED"/>
    <property type="match status" value="1"/>
</dbReference>
<dbReference type="Gene3D" id="3.20.20.140">
    <property type="entry name" value="Metal-dependent hydrolases"/>
    <property type="match status" value="1"/>
</dbReference>
<protein>
    <recommendedName>
        <fullName evidence="4">Phosphotriesterase-related protein</fullName>
    </recommendedName>
</protein>
<dbReference type="PROSITE" id="PS51347">
    <property type="entry name" value="PHOSPHOTRIESTERASE_2"/>
    <property type="match status" value="1"/>
</dbReference>
<reference evidence="3" key="1">
    <citation type="journal article" date="2014" name="Front. Microbiol.">
        <title>High frequency of phylogenetically diverse reductive dehalogenase-homologous genes in deep subseafloor sedimentary metagenomes.</title>
        <authorList>
            <person name="Kawai M."/>
            <person name="Futagami T."/>
            <person name="Toyoda A."/>
            <person name="Takaki Y."/>
            <person name="Nishi S."/>
            <person name="Hori S."/>
            <person name="Arai W."/>
            <person name="Tsubouchi T."/>
            <person name="Morono Y."/>
            <person name="Uchiyama I."/>
            <person name="Ito T."/>
            <person name="Fujiyama A."/>
            <person name="Inagaki F."/>
            <person name="Takami H."/>
        </authorList>
    </citation>
    <scope>NUCLEOTIDE SEQUENCE</scope>
    <source>
        <strain evidence="3">Expedition CK06-06</strain>
    </source>
</reference>
<dbReference type="GO" id="GO:0016787">
    <property type="term" value="F:hydrolase activity"/>
    <property type="evidence" value="ECO:0007669"/>
    <property type="project" value="UniProtKB-KW"/>
</dbReference>
<accession>X1HHJ9</accession>
<dbReference type="SUPFAM" id="SSF51556">
    <property type="entry name" value="Metallo-dependent hydrolases"/>
    <property type="match status" value="1"/>
</dbReference>
<dbReference type="AlphaFoldDB" id="X1HHJ9"/>
<proteinExistence type="predicted"/>
<keyword evidence="1" id="KW-0479">Metal-binding</keyword>